<evidence type="ECO:0000313" key="1">
    <source>
        <dbReference type="EMBL" id="OAH59575.1"/>
    </source>
</evidence>
<organism evidence="1 2">
    <name type="scientific">Domibacillus aminovorans</name>
    <dbReference type="NCBI Taxonomy" id="29332"/>
    <lineage>
        <taxon>Bacteria</taxon>
        <taxon>Bacillati</taxon>
        <taxon>Bacillota</taxon>
        <taxon>Bacilli</taxon>
        <taxon>Bacillales</taxon>
        <taxon>Bacillaceae</taxon>
        <taxon>Domibacillus</taxon>
    </lineage>
</organism>
<reference evidence="1 2" key="1">
    <citation type="submission" date="2016-01" db="EMBL/GenBank/DDBJ databases">
        <title>Investigation of taxonomic status of Bacillus aminovorans.</title>
        <authorList>
            <person name="Verma A."/>
            <person name="Pal Y."/>
            <person name="Krishnamurthi S."/>
        </authorList>
    </citation>
    <scope>NUCLEOTIDE SEQUENCE [LARGE SCALE GENOMIC DNA]</scope>
    <source>
        <strain evidence="1 2">DSM 4337</strain>
    </source>
</reference>
<evidence type="ECO:0000313" key="2">
    <source>
        <dbReference type="Proteomes" id="UP000077271"/>
    </source>
</evidence>
<dbReference type="EMBL" id="LQWZ01000001">
    <property type="protein sequence ID" value="OAH59575.1"/>
    <property type="molecule type" value="Genomic_DNA"/>
</dbReference>
<dbReference type="OrthoDB" id="190426at2"/>
<name>A0A177L2Q0_9BACI</name>
<proteinExistence type="predicted"/>
<protein>
    <submittedName>
        <fullName evidence="1">Uncharacterized protein</fullName>
    </submittedName>
</protein>
<comment type="caution">
    <text evidence="1">The sequence shown here is derived from an EMBL/GenBank/DDBJ whole genome shotgun (WGS) entry which is preliminary data.</text>
</comment>
<accession>A0A177L2Q0</accession>
<dbReference type="InterPro" id="IPR024992">
    <property type="entry name" value="DUF3891"/>
</dbReference>
<dbReference type="Proteomes" id="UP000077271">
    <property type="component" value="Unassembled WGS sequence"/>
</dbReference>
<dbReference type="RefSeq" id="WP_018392055.1">
    <property type="nucleotide sequence ID" value="NZ_LQWZ01000001.1"/>
</dbReference>
<sequence length="254" mass="30075">MIIYEREHDWVMTPQHRHGLLSGDISRQWNPAYIKETERWDEVTFAIAQHDRGWIDLDETPFWNDQVKEPYSFIDFPLVPRLTFYKKGIDEVERQSPYAGLLCSLHYCFFLVGAKEIDAIEFSRQEKARQHRLMEQLDLFEAHKEDLLNIQLPMIQFCDALSLYLCMQEPGTPKAEEIPWFKDGFRESFPFTDGRKIIANWINSKQVSLRPFPLSSPAVVSIKVREVTKENIRQWGIAKAYRSTKWKERTFTLV</sequence>
<gene>
    <name evidence="1" type="ORF">AWH48_00260</name>
</gene>
<dbReference type="Pfam" id="PF13030">
    <property type="entry name" value="DUF3891"/>
    <property type="match status" value="1"/>
</dbReference>
<dbReference type="AlphaFoldDB" id="A0A177L2Q0"/>